<evidence type="ECO:0000313" key="2">
    <source>
        <dbReference type="Proteomes" id="UP000277580"/>
    </source>
</evidence>
<dbReference type="InterPro" id="IPR010033">
    <property type="entry name" value="HAD_SF_ppase_IIIC"/>
</dbReference>
<dbReference type="Pfam" id="PF12689">
    <property type="entry name" value="Acid_PPase"/>
    <property type="match status" value="1"/>
</dbReference>
<dbReference type="SFLD" id="SFLDG01129">
    <property type="entry name" value="C1.5:_HAD__Beta-PGM__Phosphata"/>
    <property type="match status" value="1"/>
</dbReference>
<dbReference type="Gene3D" id="3.40.50.1000">
    <property type="entry name" value="HAD superfamily/HAD-like"/>
    <property type="match status" value="1"/>
</dbReference>
<dbReference type="AlphaFoldDB" id="A0A3N4KMV0"/>
<dbReference type="GO" id="GO:0003993">
    <property type="term" value="F:acid phosphatase activity"/>
    <property type="evidence" value="ECO:0007669"/>
    <property type="project" value="TreeGrafter"/>
</dbReference>
<dbReference type="EMBL" id="ML119132">
    <property type="protein sequence ID" value="RPB11887.1"/>
    <property type="molecule type" value="Genomic_DNA"/>
</dbReference>
<dbReference type="PANTHER" id="PTHR17901">
    <property type="entry name" value="MAGNESIUM-DEPENDENT PHOSPHATASE 1 MDP1"/>
    <property type="match status" value="1"/>
</dbReference>
<dbReference type="SUPFAM" id="SSF56784">
    <property type="entry name" value="HAD-like"/>
    <property type="match status" value="1"/>
</dbReference>
<dbReference type="SFLD" id="SFLDS00003">
    <property type="entry name" value="Haloacid_Dehalogenase"/>
    <property type="match status" value="1"/>
</dbReference>
<dbReference type="FunCoup" id="A0A3N4KMV0">
    <property type="interactions" value="188"/>
</dbReference>
<dbReference type="InterPro" id="IPR010036">
    <property type="entry name" value="MDP_1_eu_arc"/>
</dbReference>
<dbReference type="InterPro" id="IPR036412">
    <property type="entry name" value="HAD-like_sf"/>
</dbReference>
<dbReference type="NCBIfam" id="TIGR01681">
    <property type="entry name" value="HAD-SF-IIIC"/>
    <property type="match status" value="1"/>
</dbReference>
<dbReference type="STRING" id="1392247.A0A3N4KMV0"/>
<dbReference type="InterPro" id="IPR023214">
    <property type="entry name" value="HAD_sf"/>
</dbReference>
<accession>A0A3N4KMV0</accession>
<protein>
    <submittedName>
        <fullName evidence="1">Magnesium-dependent phosphatase-1</fullName>
    </submittedName>
</protein>
<gene>
    <name evidence="1" type="ORF">P167DRAFT_536288</name>
</gene>
<keyword evidence="2" id="KW-1185">Reference proteome</keyword>
<reference evidence="1 2" key="1">
    <citation type="journal article" date="2018" name="Nat. Ecol. Evol.">
        <title>Pezizomycetes genomes reveal the molecular basis of ectomycorrhizal truffle lifestyle.</title>
        <authorList>
            <person name="Murat C."/>
            <person name="Payen T."/>
            <person name="Noel B."/>
            <person name="Kuo A."/>
            <person name="Morin E."/>
            <person name="Chen J."/>
            <person name="Kohler A."/>
            <person name="Krizsan K."/>
            <person name="Balestrini R."/>
            <person name="Da Silva C."/>
            <person name="Montanini B."/>
            <person name="Hainaut M."/>
            <person name="Levati E."/>
            <person name="Barry K.W."/>
            <person name="Belfiori B."/>
            <person name="Cichocki N."/>
            <person name="Clum A."/>
            <person name="Dockter R.B."/>
            <person name="Fauchery L."/>
            <person name="Guy J."/>
            <person name="Iotti M."/>
            <person name="Le Tacon F."/>
            <person name="Lindquist E.A."/>
            <person name="Lipzen A."/>
            <person name="Malagnac F."/>
            <person name="Mello A."/>
            <person name="Molinier V."/>
            <person name="Miyauchi S."/>
            <person name="Poulain J."/>
            <person name="Riccioni C."/>
            <person name="Rubini A."/>
            <person name="Sitrit Y."/>
            <person name="Splivallo R."/>
            <person name="Traeger S."/>
            <person name="Wang M."/>
            <person name="Zifcakova L."/>
            <person name="Wipf D."/>
            <person name="Zambonelli A."/>
            <person name="Paolocci F."/>
            <person name="Nowrousian M."/>
            <person name="Ottonello S."/>
            <person name="Baldrian P."/>
            <person name="Spatafora J.W."/>
            <person name="Henrissat B."/>
            <person name="Nagy L.G."/>
            <person name="Aury J.M."/>
            <person name="Wincker P."/>
            <person name="Grigoriev I.V."/>
            <person name="Bonfante P."/>
            <person name="Martin F.M."/>
        </authorList>
    </citation>
    <scope>NUCLEOTIDE SEQUENCE [LARGE SCALE GENOMIC DNA]</scope>
    <source>
        <strain evidence="1 2">CCBAS932</strain>
    </source>
</reference>
<proteinExistence type="predicted"/>
<dbReference type="NCBIfam" id="TIGR01685">
    <property type="entry name" value="MDP-1"/>
    <property type="match status" value="1"/>
</dbReference>
<dbReference type="InterPro" id="IPR035679">
    <property type="entry name" value="MDP-1_euk"/>
</dbReference>
<name>A0A3N4KMV0_9PEZI</name>
<sequence length="205" mass="23417">MPRRTKTVAPDSSTVGAVLPETFTDGGPLPKLFAFDLDYTLWPFWVDTHPTLPFRYSNPTTVLDRIDTPYGFYDSVPRILHALRARNIPIAAASRTHSPQGAKQALSLLEIEGEKAIGYFDYMEIYPGSKITHFKRLMKETGIDYEDMLFFDDEHRNAEVDRQLGVCMVHVLDGMEPGVVDEGVREWRKRREERGAEEDQPDKAK</sequence>
<organism evidence="1 2">
    <name type="scientific">Morchella conica CCBAS932</name>
    <dbReference type="NCBI Taxonomy" id="1392247"/>
    <lineage>
        <taxon>Eukaryota</taxon>
        <taxon>Fungi</taxon>
        <taxon>Dikarya</taxon>
        <taxon>Ascomycota</taxon>
        <taxon>Pezizomycotina</taxon>
        <taxon>Pezizomycetes</taxon>
        <taxon>Pezizales</taxon>
        <taxon>Morchellaceae</taxon>
        <taxon>Morchella</taxon>
    </lineage>
</organism>
<dbReference type="OrthoDB" id="2865258at2759"/>
<dbReference type="CDD" id="cd07501">
    <property type="entry name" value="HAD_MDP-1_like"/>
    <property type="match status" value="1"/>
</dbReference>
<dbReference type="InParanoid" id="A0A3N4KMV0"/>
<dbReference type="Proteomes" id="UP000277580">
    <property type="component" value="Unassembled WGS sequence"/>
</dbReference>
<dbReference type="PANTHER" id="PTHR17901:SF14">
    <property type="entry name" value="MAGNESIUM-DEPENDENT PHOSPHATASE 1"/>
    <property type="match status" value="1"/>
</dbReference>
<evidence type="ECO:0000313" key="1">
    <source>
        <dbReference type="EMBL" id="RPB11887.1"/>
    </source>
</evidence>
<dbReference type="SFLD" id="SFLDG01131">
    <property type="entry name" value="C1.5.2:_MDP_Like"/>
    <property type="match status" value="1"/>
</dbReference>